<protein>
    <recommendedName>
        <fullName evidence="1">Heme chaperone HemW</fullName>
    </recommendedName>
</protein>
<evidence type="ECO:0000259" key="6">
    <source>
        <dbReference type="PROSITE" id="PS51918"/>
    </source>
</evidence>
<evidence type="ECO:0000256" key="4">
    <source>
        <dbReference type="ARBA" id="ARBA00023004"/>
    </source>
</evidence>
<dbReference type="RefSeq" id="WP_311511670.1">
    <property type="nucleotide sequence ID" value="NZ_JAVREP010000006.1"/>
</dbReference>
<dbReference type="NCBIfam" id="NF006067">
    <property type="entry name" value="PRK08208.1"/>
    <property type="match status" value="1"/>
</dbReference>
<accession>A0ABU2MAK8</accession>
<keyword evidence="4" id="KW-0408">Iron</keyword>
<dbReference type="PANTHER" id="PTHR13932:SF5">
    <property type="entry name" value="RADICAL S-ADENOSYL METHIONINE DOMAIN-CONTAINING PROTEIN 1, MITOCHONDRIAL"/>
    <property type="match status" value="1"/>
</dbReference>
<proteinExistence type="predicted"/>
<evidence type="ECO:0000313" key="8">
    <source>
        <dbReference type="Proteomes" id="UP001183390"/>
    </source>
</evidence>
<evidence type="ECO:0000256" key="2">
    <source>
        <dbReference type="ARBA" id="ARBA00022691"/>
    </source>
</evidence>
<dbReference type="InterPro" id="IPR007197">
    <property type="entry name" value="rSAM"/>
</dbReference>
<dbReference type="EMBL" id="JAVREP010000006">
    <property type="protein sequence ID" value="MDT0329001.1"/>
    <property type="molecule type" value="Genomic_DNA"/>
</dbReference>
<dbReference type="InterPro" id="IPR034505">
    <property type="entry name" value="Coproporphyrinogen-III_oxidase"/>
</dbReference>
<keyword evidence="2" id="KW-0949">S-adenosyl-L-methionine</keyword>
<keyword evidence="3" id="KW-0479">Metal-binding</keyword>
<dbReference type="SMART" id="SM00729">
    <property type="entry name" value="Elp3"/>
    <property type="match status" value="1"/>
</dbReference>
<feature type="domain" description="Radical SAM core" evidence="6">
    <location>
        <begin position="46"/>
        <end position="288"/>
    </location>
</feature>
<dbReference type="SUPFAM" id="SSF102114">
    <property type="entry name" value="Radical SAM enzymes"/>
    <property type="match status" value="1"/>
</dbReference>
<organism evidence="7 8">
    <name type="scientific">Nocardiopsis lambiniae</name>
    <dbReference type="NCBI Taxonomy" id="3075539"/>
    <lineage>
        <taxon>Bacteria</taxon>
        <taxon>Bacillati</taxon>
        <taxon>Actinomycetota</taxon>
        <taxon>Actinomycetes</taxon>
        <taxon>Streptosporangiales</taxon>
        <taxon>Nocardiopsidaceae</taxon>
        <taxon>Nocardiopsis</taxon>
    </lineage>
</organism>
<dbReference type="SFLD" id="SFLDG01065">
    <property type="entry name" value="anaerobic_coproporphyrinogen-I"/>
    <property type="match status" value="1"/>
</dbReference>
<evidence type="ECO:0000256" key="1">
    <source>
        <dbReference type="ARBA" id="ARBA00017228"/>
    </source>
</evidence>
<dbReference type="PANTHER" id="PTHR13932">
    <property type="entry name" value="COPROPORPHYRINIGEN III OXIDASE"/>
    <property type="match status" value="1"/>
</dbReference>
<dbReference type="InterPro" id="IPR006638">
    <property type="entry name" value="Elp3/MiaA/NifB-like_rSAM"/>
</dbReference>
<keyword evidence="5" id="KW-0411">Iron-sulfur</keyword>
<name>A0ABU2MAK8_9ACTN</name>
<reference evidence="8" key="1">
    <citation type="submission" date="2023-07" db="EMBL/GenBank/DDBJ databases">
        <title>30 novel species of actinomycetes from the DSMZ collection.</title>
        <authorList>
            <person name="Nouioui I."/>
        </authorList>
    </citation>
    <scope>NUCLEOTIDE SEQUENCE [LARGE SCALE GENOMIC DNA]</scope>
    <source>
        <strain evidence="8">DSM 44743</strain>
    </source>
</reference>
<comment type="caution">
    <text evidence="7">The sequence shown here is derived from an EMBL/GenBank/DDBJ whole genome shotgun (WGS) entry which is preliminary data.</text>
</comment>
<dbReference type="Gene3D" id="3.20.20.70">
    <property type="entry name" value="Aldolase class I"/>
    <property type="match status" value="1"/>
</dbReference>
<dbReference type="InterPro" id="IPR013785">
    <property type="entry name" value="Aldolase_TIM"/>
</dbReference>
<dbReference type="InterPro" id="IPR058240">
    <property type="entry name" value="rSAM_sf"/>
</dbReference>
<evidence type="ECO:0000313" key="7">
    <source>
        <dbReference type="EMBL" id="MDT0329001.1"/>
    </source>
</evidence>
<gene>
    <name evidence="7" type="ORF">RM479_11320</name>
</gene>
<dbReference type="Proteomes" id="UP001183390">
    <property type="component" value="Unassembled WGS sequence"/>
</dbReference>
<sequence length="447" mass="49771">MTLSLVPATEPVAPDSPYRSYVYAYPHKSSYRPFGRRPLLADLWRDEDVRALSLYLHIPFCEMRCGFCNLFTRSTPPAAQVAAYLDAFERQARTVAEVLPEGAGFARAALGGGTPTYLEADELARVYDVLESAFGLDLTAVPMSVETSPATATDDRLAVLEARGVTRVSMGVQSFIDSEAHAAGRPQRRAEVDRALAAIRAHTTADLNVDLIYGIDRQDERTWAYSLDTALEHEPEEIYLYPLYVRPLTGLGRRGGSWDDHRLGLYRQGRDHLREHGYEQVSMRMFRRTDAPSVEGPEYCCQTDGMVGLGCGARSYTASTHYSFDYAVGVGRVRSIIDDYTGRDPADFAHAEVGFVLDEDERRRRHLLQSLLRAEGMDTAGYTARFGGRPRDDFPGLFAALDRRGWVAGDATERIVLTEEGLAHSDAIGPLFFSERVNALMAEYEAR</sequence>
<dbReference type="SFLD" id="SFLDS00029">
    <property type="entry name" value="Radical_SAM"/>
    <property type="match status" value="1"/>
</dbReference>
<keyword evidence="8" id="KW-1185">Reference proteome</keyword>
<dbReference type="PROSITE" id="PS51918">
    <property type="entry name" value="RADICAL_SAM"/>
    <property type="match status" value="1"/>
</dbReference>
<evidence type="ECO:0000256" key="5">
    <source>
        <dbReference type="ARBA" id="ARBA00023014"/>
    </source>
</evidence>
<dbReference type="Pfam" id="PF04055">
    <property type="entry name" value="Radical_SAM"/>
    <property type="match status" value="1"/>
</dbReference>
<dbReference type="CDD" id="cd01335">
    <property type="entry name" value="Radical_SAM"/>
    <property type="match status" value="1"/>
</dbReference>
<evidence type="ECO:0000256" key="3">
    <source>
        <dbReference type="ARBA" id="ARBA00022723"/>
    </source>
</evidence>